<dbReference type="Gene3D" id="2.60.120.920">
    <property type="match status" value="1"/>
</dbReference>
<protein>
    <submittedName>
        <fullName evidence="11">Uncharacterized protein</fullName>
    </submittedName>
</protein>
<evidence type="ECO:0000256" key="5">
    <source>
        <dbReference type="ARBA" id="ARBA00022771"/>
    </source>
</evidence>
<dbReference type="SUPFAM" id="SSF49899">
    <property type="entry name" value="Concanavalin A-like lectins/glucanases"/>
    <property type="match status" value="1"/>
</dbReference>
<dbReference type="PRINTS" id="PR01407">
    <property type="entry name" value="BUTYPHLNCDUF"/>
</dbReference>
<dbReference type="FunFam" id="2.60.120.920:FF:000004">
    <property type="entry name" value="Butyrophilin subfamily 1 member A1"/>
    <property type="match status" value="1"/>
</dbReference>
<dbReference type="Proteomes" id="UP000694523">
    <property type="component" value="Unplaced"/>
</dbReference>
<comment type="subcellular location">
    <subcellularLocation>
        <location evidence="1">Cytoplasm</location>
    </subcellularLocation>
</comment>
<dbReference type="SMART" id="SM00589">
    <property type="entry name" value="PRY"/>
    <property type="match status" value="1"/>
</dbReference>
<dbReference type="GO" id="GO:0008270">
    <property type="term" value="F:zinc ion binding"/>
    <property type="evidence" value="ECO:0007669"/>
    <property type="project" value="UniProtKB-KW"/>
</dbReference>
<evidence type="ECO:0000256" key="2">
    <source>
        <dbReference type="ARBA" id="ARBA00008518"/>
    </source>
</evidence>
<evidence type="ECO:0000256" key="6">
    <source>
        <dbReference type="ARBA" id="ARBA00022833"/>
    </source>
</evidence>
<dbReference type="GO" id="GO:0005737">
    <property type="term" value="C:cytoplasm"/>
    <property type="evidence" value="ECO:0007669"/>
    <property type="project" value="UniProtKB-SubCell"/>
</dbReference>
<dbReference type="Pfam" id="PF13765">
    <property type="entry name" value="PRY"/>
    <property type="match status" value="1"/>
</dbReference>
<evidence type="ECO:0000256" key="7">
    <source>
        <dbReference type="PROSITE-ProRule" id="PRU00175"/>
    </source>
</evidence>
<dbReference type="AlphaFoldDB" id="A0A8C6UJ28"/>
<keyword evidence="3" id="KW-0963">Cytoplasm</keyword>
<dbReference type="SMART" id="SM00449">
    <property type="entry name" value="SPRY"/>
    <property type="match status" value="1"/>
</dbReference>
<evidence type="ECO:0000313" key="12">
    <source>
        <dbReference type="Proteomes" id="UP000694523"/>
    </source>
</evidence>
<dbReference type="InterPro" id="IPR013083">
    <property type="entry name" value="Znf_RING/FYVE/PHD"/>
</dbReference>
<dbReference type="InterPro" id="IPR018957">
    <property type="entry name" value="Znf_C3HC4_RING-type"/>
</dbReference>
<sequence length="418" mass="47508">MQTRQRCTSTVVDYLTCPVCLETFKEPVTLGCNHSFCSSCLQSHWDQNNTRICPVCRRRSSKDVTIVNFALKQLCISFIEKQKSERRAGVCSSHPAVPSLFCLDEARAVCPVCESIRTYCSTQRGRSISVRLTSAEFTRLHRFLHEEEELRLKALREEQSRQAQTVYPELGRIRETLASVEQSILELQTQLDRTTTDFIHSYKPTQSPTPQLLPQPGPGLLLNQSKVLGNLAFNVWRKMGSTVLFSPVILDPNTAHPQLRLSENLISLSIEGSPVQLPDNPERFQKFPLVLGSEGFSSGTHQWDVEVGNHRTWIIGVARESVNRTNPLLYPEHGYWTLSFTFGFEIMTSKQQPQKIRVHLDYENGTVSFYDLTDMSLILTYKDIFTEKLFPCFSVGSSKADCQTKTIRICQNPAQVHV</sequence>
<evidence type="ECO:0000259" key="10">
    <source>
        <dbReference type="PROSITE" id="PS50188"/>
    </source>
</evidence>
<evidence type="ECO:0000256" key="3">
    <source>
        <dbReference type="ARBA" id="ARBA00022490"/>
    </source>
</evidence>
<dbReference type="Ensembl" id="ENSNMLT00000041321.1">
    <property type="protein sequence ID" value="ENSNMLP00000037095.1"/>
    <property type="gene ID" value="ENSNMLG00000022971.1"/>
</dbReference>
<dbReference type="InterPro" id="IPR001841">
    <property type="entry name" value="Znf_RING"/>
</dbReference>
<evidence type="ECO:0000313" key="11">
    <source>
        <dbReference type="Ensembl" id="ENSNMLP00000037095.1"/>
    </source>
</evidence>
<proteinExistence type="inferred from homology"/>
<keyword evidence="4" id="KW-0479">Metal-binding</keyword>
<dbReference type="PROSITE" id="PS50089">
    <property type="entry name" value="ZF_RING_2"/>
    <property type="match status" value="1"/>
</dbReference>
<feature type="domain" description="B30.2/SPRY" evidence="10">
    <location>
        <begin position="228"/>
        <end position="414"/>
    </location>
</feature>
<accession>A0A8C6UJ28</accession>
<dbReference type="InterPro" id="IPR050143">
    <property type="entry name" value="TRIM/RBCC"/>
</dbReference>
<dbReference type="InterPro" id="IPR006574">
    <property type="entry name" value="PRY"/>
</dbReference>
<reference evidence="11" key="1">
    <citation type="submission" date="2025-08" db="UniProtKB">
        <authorList>
            <consortium name="Ensembl"/>
        </authorList>
    </citation>
    <scope>IDENTIFICATION</scope>
</reference>
<feature type="coiled-coil region" evidence="8">
    <location>
        <begin position="145"/>
        <end position="197"/>
    </location>
</feature>
<evidence type="ECO:0000256" key="1">
    <source>
        <dbReference type="ARBA" id="ARBA00004496"/>
    </source>
</evidence>
<keyword evidence="5 7" id="KW-0863">Zinc-finger</keyword>
<organism evidence="11 12">
    <name type="scientific">Neogobius melanostomus</name>
    <name type="common">round goby</name>
    <dbReference type="NCBI Taxonomy" id="47308"/>
    <lineage>
        <taxon>Eukaryota</taxon>
        <taxon>Metazoa</taxon>
        <taxon>Chordata</taxon>
        <taxon>Craniata</taxon>
        <taxon>Vertebrata</taxon>
        <taxon>Euteleostomi</taxon>
        <taxon>Actinopterygii</taxon>
        <taxon>Neopterygii</taxon>
        <taxon>Teleostei</taxon>
        <taxon>Neoteleostei</taxon>
        <taxon>Acanthomorphata</taxon>
        <taxon>Gobiaria</taxon>
        <taxon>Gobiiformes</taxon>
        <taxon>Gobioidei</taxon>
        <taxon>Gobiidae</taxon>
        <taxon>Benthophilinae</taxon>
        <taxon>Neogobiini</taxon>
        <taxon>Neogobius</taxon>
    </lineage>
</organism>
<dbReference type="Pfam" id="PF00622">
    <property type="entry name" value="SPRY"/>
    <property type="match status" value="1"/>
</dbReference>
<dbReference type="InterPro" id="IPR043136">
    <property type="entry name" value="B30.2/SPRY_sf"/>
</dbReference>
<dbReference type="InterPro" id="IPR003877">
    <property type="entry name" value="SPRY_dom"/>
</dbReference>
<evidence type="ECO:0000256" key="8">
    <source>
        <dbReference type="SAM" id="Coils"/>
    </source>
</evidence>
<feature type="domain" description="RING-type" evidence="9">
    <location>
        <begin position="17"/>
        <end position="57"/>
    </location>
</feature>
<name>A0A8C6UJ28_9GOBI</name>
<keyword evidence="12" id="KW-1185">Reference proteome</keyword>
<dbReference type="Pfam" id="PF00097">
    <property type="entry name" value="zf-C3HC4"/>
    <property type="match status" value="1"/>
</dbReference>
<dbReference type="InterPro" id="IPR013320">
    <property type="entry name" value="ConA-like_dom_sf"/>
</dbReference>
<dbReference type="InterPro" id="IPR001870">
    <property type="entry name" value="B30.2/SPRY"/>
</dbReference>
<dbReference type="InterPro" id="IPR003879">
    <property type="entry name" value="Butyrophylin_SPRY"/>
</dbReference>
<dbReference type="InterPro" id="IPR017907">
    <property type="entry name" value="Znf_RING_CS"/>
</dbReference>
<evidence type="ECO:0000256" key="4">
    <source>
        <dbReference type="ARBA" id="ARBA00022723"/>
    </source>
</evidence>
<dbReference type="SUPFAM" id="SSF57850">
    <property type="entry name" value="RING/U-box"/>
    <property type="match status" value="1"/>
</dbReference>
<keyword evidence="8" id="KW-0175">Coiled coil</keyword>
<dbReference type="PROSITE" id="PS00518">
    <property type="entry name" value="ZF_RING_1"/>
    <property type="match status" value="1"/>
</dbReference>
<dbReference type="Gene3D" id="3.30.40.10">
    <property type="entry name" value="Zinc/RING finger domain, C3HC4 (zinc finger)"/>
    <property type="match status" value="1"/>
</dbReference>
<reference evidence="11" key="2">
    <citation type="submission" date="2025-09" db="UniProtKB">
        <authorList>
            <consortium name="Ensembl"/>
        </authorList>
    </citation>
    <scope>IDENTIFICATION</scope>
</reference>
<dbReference type="PANTHER" id="PTHR24103">
    <property type="entry name" value="E3 UBIQUITIN-PROTEIN LIGASE TRIM"/>
    <property type="match status" value="1"/>
</dbReference>
<evidence type="ECO:0000259" key="9">
    <source>
        <dbReference type="PROSITE" id="PS50089"/>
    </source>
</evidence>
<dbReference type="SMART" id="SM00184">
    <property type="entry name" value="RING"/>
    <property type="match status" value="1"/>
</dbReference>
<dbReference type="CDD" id="cd13733">
    <property type="entry name" value="SPRY_PRY_C-I_1"/>
    <property type="match status" value="1"/>
</dbReference>
<dbReference type="PROSITE" id="PS50188">
    <property type="entry name" value="B302_SPRY"/>
    <property type="match status" value="1"/>
</dbReference>
<comment type="similarity">
    <text evidence="2">Belongs to the TRIM/RBCC family.</text>
</comment>
<keyword evidence="6" id="KW-0862">Zinc</keyword>